<feature type="domain" description="NodB homology" evidence="3">
    <location>
        <begin position="58"/>
        <end position="242"/>
    </location>
</feature>
<organism evidence="4 5">
    <name type="scientific">Clostridioides difficile</name>
    <name type="common">Peptoclostridium difficile</name>
    <dbReference type="NCBI Taxonomy" id="1496"/>
    <lineage>
        <taxon>Bacteria</taxon>
        <taxon>Bacillati</taxon>
        <taxon>Bacillota</taxon>
        <taxon>Clostridia</taxon>
        <taxon>Peptostreptococcales</taxon>
        <taxon>Peptostreptococcaceae</taxon>
        <taxon>Clostridioides</taxon>
    </lineage>
</organism>
<dbReference type="InterPro" id="IPR002509">
    <property type="entry name" value="NODB_dom"/>
</dbReference>
<keyword evidence="1" id="KW-0479">Metal-binding</keyword>
<evidence type="ECO:0000313" key="5">
    <source>
        <dbReference type="Proteomes" id="UP000346772"/>
    </source>
</evidence>
<evidence type="ECO:0000256" key="1">
    <source>
        <dbReference type="ARBA" id="ARBA00022723"/>
    </source>
</evidence>
<dbReference type="GO" id="GO:0046872">
    <property type="term" value="F:metal ion binding"/>
    <property type="evidence" value="ECO:0007669"/>
    <property type="project" value="UniProtKB-KW"/>
</dbReference>
<evidence type="ECO:0000259" key="3">
    <source>
        <dbReference type="PROSITE" id="PS51677"/>
    </source>
</evidence>
<dbReference type="AlphaFoldDB" id="A0AAX3GZD8"/>
<dbReference type="GO" id="GO:0005975">
    <property type="term" value="P:carbohydrate metabolic process"/>
    <property type="evidence" value="ECO:0007669"/>
    <property type="project" value="InterPro"/>
</dbReference>
<dbReference type="PROSITE" id="PS51677">
    <property type="entry name" value="NODB"/>
    <property type="match status" value="1"/>
</dbReference>
<comment type="caution">
    <text evidence="4">The sequence shown here is derived from an EMBL/GenBank/DDBJ whole genome shotgun (WGS) entry which is preliminary data.</text>
</comment>
<evidence type="ECO:0000256" key="2">
    <source>
        <dbReference type="ARBA" id="ARBA00022801"/>
    </source>
</evidence>
<evidence type="ECO:0000313" key="4">
    <source>
        <dbReference type="EMBL" id="VFD53924.1"/>
    </source>
</evidence>
<reference evidence="4 5" key="1">
    <citation type="submission" date="2019-02" db="EMBL/GenBank/DDBJ databases">
        <authorList>
            <consortium name="Pathogen Informatics"/>
        </authorList>
    </citation>
    <scope>NUCLEOTIDE SEQUENCE [LARGE SCALE GENOMIC DNA]</scope>
    <source>
        <strain evidence="4 5">078GUE027</strain>
    </source>
</reference>
<dbReference type="SUPFAM" id="SSF88713">
    <property type="entry name" value="Glycoside hydrolase/deacetylase"/>
    <property type="match status" value="1"/>
</dbReference>
<dbReference type="GO" id="GO:0016810">
    <property type="term" value="F:hydrolase activity, acting on carbon-nitrogen (but not peptide) bonds"/>
    <property type="evidence" value="ECO:0007669"/>
    <property type="project" value="InterPro"/>
</dbReference>
<dbReference type="GO" id="GO:0016020">
    <property type="term" value="C:membrane"/>
    <property type="evidence" value="ECO:0007669"/>
    <property type="project" value="TreeGrafter"/>
</dbReference>
<dbReference type="Proteomes" id="UP000346772">
    <property type="component" value="Unassembled WGS sequence"/>
</dbReference>
<dbReference type="InterPro" id="IPR011330">
    <property type="entry name" value="Glyco_hydro/deAcase_b/a-brl"/>
</dbReference>
<keyword evidence="2" id="KW-0378">Hydrolase</keyword>
<dbReference type="RefSeq" id="WP_003416201.1">
    <property type="nucleotide sequence ID" value="NZ_BEHB01000009.1"/>
</dbReference>
<dbReference type="PANTHER" id="PTHR10587">
    <property type="entry name" value="GLYCOSYL TRANSFERASE-RELATED"/>
    <property type="match status" value="1"/>
</dbReference>
<dbReference type="InterPro" id="IPR050248">
    <property type="entry name" value="Polysacc_deacetylase_ArnD"/>
</dbReference>
<protein>
    <submittedName>
        <fullName evidence="4">Oligosaccharide deacetylase</fullName>
    </submittedName>
</protein>
<dbReference type="PANTHER" id="PTHR10587:SF133">
    <property type="entry name" value="CHITIN DEACETYLASE 1-RELATED"/>
    <property type="match status" value="1"/>
</dbReference>
<dbReference type="Gene3D" id="3.20.20.370">
    <property type="entry name" value="Glycoside hydrolase/deacetylase"/>
    <property type="match status" value="1"/>
</dbReference>
<dbReference type="Pfam" id="PF01522">
    <property type="entry name" value="Polysacc_deac_1"/>
    <property type="match status" value="1"/>
</dbReference>
<gene>
    <name evidence="4" type="ORF">SAMEA1710456_01402</name>
</gene>
<accession>A0AAX3GZD8</accession>
<proteinExistence type="predicted"/>
<dbReference type="EMBL" id="CAADAT010000006">
    <property type="protein sequence ID" value="VFD53924.1"/>
    <property type="molecule type" value="Genomic_DNA"/>
</dbReference>
<sequence>MKKSIWGICICLLSIVGVYTYNHNTHNQDDLKEAYSLSENKISDYEDVIIKKGSDDEKVIALTFDDGPDEVFTPQVLDILKKNNVKATFFVVGEKVEYNKELLKRQYTEGHEIGNHTFTHINVAKNSYDKVEKEITDTQNAVKNVIGVEPKIFRPPYRAMSKSVCDIIVSKKMNIILWSNLDPRDWSNPGVGNIINTILTKVQNGNIILLHDYNNRRNDKSQTIQALEVVIPKLKEKGYKFVTISELIQHLDKNKQVQK</sequence>
<name>A0AAX3GZD8_CLODI</name>